<dbReference type="CDD" id="cd00054">
    <property type="entry name" value="EGF_CA"/>
    <property type="match status" value="1"/>
</dbReference>
<dbReference type="SUPFAM" id="SSF57196">
    <property type="entry name" value="EGF/Laminin"/>
    <property type="match status" value="1"/>
</dbReference>
<feature type="signal peptide" evidence="2">
    <location>
        <begin position="1"/>
        <end position="26"/>
    </location>
</feature>
<dbReference type="AlphaFoldDB" id="A0AAN8G2D6"/>
<keyword evidence="1" id="KW-1015">Disulfide bond</keyword>
<name>A0AAN8G2D6_PATCE</name>
<dbReference type="PROSITE" id="PS51257">
    <property type="entry name" value="PROKAR_LIPOPROTEIN"/>
    <property type="match status" value="1"/>
</dbReference>
<dbReference type="Gene3D" id="2.10.25.10">
    <property type="entry name" value="Laminin"/>
    <property type="match status" value="1"/>
</dbReference>
<proteinExistence type="predicted"/>
<keyword evidence="4" id="KW-1185">Reference proteome</keyword>
<dbReference type="Proteomes" id="UP001347796">
    <property type="component" value="Unassembled WGS sequence"/>
</dbReference>
<evidence type="ECO:0000256" key="2">
    <source>
        <dbReference type="SAM" id="SignalP"/>
    </source>
</evidence>
<evidence type="ECO:0000313" key="3">
    <source>
        <dbReference type="EMBL" id="KAK6166516.1"/>
    </source>
</evidence>
<dbReference type="EMBL" id="JAZGQO010000021">
    <property type="protein sequence ID" value="KAK6166516.1"/>
    <property type="molecule type" value="Genomic_DNA"/>
</dbReference>
<comment type="caution">
    <text evidence="3">The sequence shown here is derived from an EMBL/GenBank/DDBJ whole genome shotgun (WGS) entry which is preliminary data.</text>
</comment>
<accession>A0AAN8G2D6</accession>
<gene>
    <name evidence="3" type="ORF">SNE40_023183</name>
</gene>
<sequence>MFKLVVLALVAIMAAILVQTATGCLAVQGCGGASRGVCNQPNPLVAGTCNCFQGYIASPDPSLCSDINECLYNPCRGRYCVNTIGSYYCHGYINNNNNLLTLYAYSALWDYLD</sequence>
<dbReference type="PROSITE" id="PS01187">
    <property type="entry name" value="EGF_CA"/>
    <property type="match status" value="1"/>
</dbReference>
<evidence type="ECO:0000313" key="4">
    <source>
        <dbReference type="Proteomes" id="UP001347796"/>
    </source>
</evidence>
<feature type="chain" id="PRO_5043048399" evidence="2">
    <location>
        <begin position="27"/>
        <end position="113"/>
    </location>
</feature>
<evidence type="ECO:0000256" key="1">
    <source>
        <dbReference type="ARBA" id="ARBA00023157"/>
    </source>
</evidence>
<protein>
    <submittedName>
        <fullName evidence="3">Uncharacterized protein</fullName>
    </submittedName>
</protein>
<organism evidence="3 4">
    <name type="scientific">Patella caerulea</name>
    <name type="common">Rayed Mediterranean limpet</name>
    <dbReference type="NCBI Taxonomy" id="87958"/>
    <lineage>
        <taxon>Eukaryota</taxon>
        <taxon>Metazoa</taxon>
        <taxon>Spiralia</taxon>
        <taxon>Lophotrochozoa</taxon>
        <taxon>Mollusca</taxon>
        <taxon>Gastropoda</taxon>
        <taxon>Patellogastropoda</taxon>
        <taxon>Patelloidea</taxon>
        <taxon>Patellidae</taxon>
        <taxon>Patella</taxon>
    </lineage>
</organism>
<keyword evidence="2" id="KW-0732">Signal</keyword>
<reference evidence="3 4" key="1">
    <citation type="submission" date="2024-01" db="EMBL/GenBank/DDBJ databases">
        <title>The genome of the rayed Mediterranean limpet Patella caerulea (Linnaeus, 1758).</title>
        <authorList>
            <person name="Anh-Thu Weber A."/>
            <person name="Halstead-Nussloch G."/>
        </authorList>
    </citation>
    <scope>NUCLEOTIDE SEQUENCE [LARGE SCALE GENOMIC DNA]</scope>
    <source>
        <strain evidence="3">AATW-2023a</strain>
        <tissue evidence="3">Whole specimen</tissue>
    </source>
</reference>
<dbReference type="GO" id="GO:0005509">
    <property type="term" value="F:calcium ion binding"/>
    <property type="evidence" value="ECO:0007669"/>
    <property type="project" value="InterPro"/>
</dbReference>
<dbReference type="InterPro" id="IPR018097">
    <property type="entry name" value="EGF_Ca-bd_CS"/>
</dbReference>